<organism evidence="1 2">
    <name type="scientific">Alistipes communis</name>
    <dbReference type="NCBI Taxonomy" id="2585118"/>
    <lineage>
        <taxon>Bacteria</taxon>
        <taxon>Pseudomonadati</taxon>
        <taxon>Bacteroidota</taxon>
        <taxon>Bacteroidia</taxon>
        <taxon>Bacteroidales</taxon>
        <taxon>Rikenellaceae</taxon>
        <taxon>Alistipes</taxon>
    </lineage>
</organism>
<dbReference type="InterPro" id="IPR006047">
    <property type="entry name" value="GH13_cat_dom"/>
</dbReference>
<accession>A0A4Y1WWK8</accession>
<dbReference type="InterPro" id="IPR017853">
    <property type="entry name" value="GH"/>
</dbReference>
<dbReference type="GO" id="GO:0003824">
    <property type="term" value="F:catalytic activity"/>
    <property type="evidence" value="ECO:0007669"/>
    <property type="project" value="InterPro"/>
</dbReference>
<proteinExistence type="predicted"/>
<keyword evidence="2" id="KW-1185">Reference proteome</keyword>
<dbReference type="GO" id="GO:0005975">
    <property type="term" value="P:carbohydrate metabolic process"/>
    <property type="evidence" value="ECO:0007669"/>
    <property type="project" value="InterPro"/>
</dbReference>
<evidence type="ECO:0000313" key="2">
    <source>
        <dbReference type="Proteomes" id="UP000318946"/>
    </source>
</evidence>
<gene>
    <name evidence="1" type="ORF">A5CBH24_19320</name>
</gene>
<dbReference type="SMART" id="SM00642">
    <property type="entry name" value="Aamy"/>
    <property type="match status" value="1"/>
</dbReference>
<dbReference type="AlphaFoldDB" id="A0A4Y1WWK8"/>
<name>A0A4Y1WWK8_9BACT</name>
<dbReference type="Pfam" id="PF02806">
    <property type="entry name" value="Alpha-amylase_C"/>
    <property type="match status" value="1"/>
</dbReference>
<sequence length="431" mass="49595">MDETTHIPHPAWSYPAVIYELNVRQLTPEGTFAAAEKHLPRLRELGIDAVWLMPIHPIGETNRKGTLGSYYAVRDYCGVNPEFGTMADFDRFVSTAHGLGLKVLLDWVANHTARDARWVTERPADWYERDAAGEPVVPNGWDDTAKLNYANRAVWQGQIDAMRFWLAEHGVDGFRCDMAMLVPTAFWQEAAAQLREVKHNLFMLAEAEQADLFDRAFDACYAWEFHHIVNDIAQGRRRVWDLRNYLYADRDRYPRSAMRLMFTSNHDENSWNGSEFRRLGDAAGIMAALTFVLPQSMPLVYTGQEFGYDHSFAFFDRDPMVDPRPGRFTELYRLLCLLKHRNRALQAGERGGSFVEIENNAKDCLMTFVREVEGNRVLCVMNLSPYAIHADFNTGVYQGEYADALTGNRIVVPYRVEQDMAPWSYRILIRE</sequence>
<dbReference type="KEGG" id="acou:A5CBH24_19320"/>
<dbReference type="Proteomes" id="UP000318946">
    <property type="component" value="Chromosome"/>
</dbReference>
<dbReference type="SUPFAM" id="SSF51011">
    <property type="entry name" value="Glycosyl hydrolase domain"/>
    <property type="match status" value="1"/>
</dbReference>
<dbReference type="GO" id="GO:0043169">
    <property type="term" value="F:cation binding"/>
    <property type="evidence" value="ECO:0007669"/>
    <property type="project" value="InterPro"/>
</dbReference>
<dbReference type="SUPFAM" id="SSF51445">
    <property type="entry name" value="(Trans)glycosidases"/>
    <property type="match status" value="1"/>
</dbReference>
<dbReference type="InterPro" id="IPR013780">
    <property type="entry name" value="Glyco_hydro_b"/>
</dbReference>
<dbReference type="EMBL" id="AP019735">
    <property type="protein sequence ID" value="BBL04619.1"/>
    <property type="molecule type" value="Genomic_DNA"/>
</dbReference>
<dbReference type="RefSeq" id="WP_141413019.1">
    <property type="nucleotide sequence ID" value="NZ_AP019735.1"/>
</dbReference>
<protein>
    <submittedName>
        <fullName evidence="1">Alpha-amylase</fullName>
    </submittedName>
</protein>
<evidence type="ECO:0000313" key="1">
    <source>
        <dbReference type="EMBL" id="BBL04619.1"/>
    </source>
</evidence>
<dbReference type="Gene3D" id="3.20.20.80">
    <property type="entry name" value="Glycosidases"/>
    <property type="match status" value="1"/>
</dbReference>
<dbReference type="OrthoDB" id="9805159at2"/>
<dbReference type="InterPro" id="IPR006048">
    <property type="entry name" value="A-amylase/branching_C"/>
</dbReference>
<dbReference type="CDD" id="cd11313">
    <property type="entry name" value="AmyAc_arch_bac_AmyA"/>
    <property type="match status" value="1"/>
</dbReference>
<dbReference type="GeneID" id="78342649"/>
<dbReference type="PANTHER" id="PTHR47786">
    <property type="entry name" value="ALPHA-1,4-GLUCAN:MALTOSE-1-PHOSPHATE MALTOSYLTRANSFERASE"/>
    <property type="match status" value="1"/>
</dbReference>
<dbReference type="Pfam" id="PF00128">
    <property type="entry name" value="Alpha-amylase"/>
    <property type="match status" value="1"/>
</dbReference>
<reference evidence="2" key="1">
    <citation type="submission" date="2019-06" db="EMBL/GenBank/DDBJ databases">
        <title>Alistipes onderdonkii subsp. vulgaris subsp. nov., Alistipes dispar sp. nov. and Alistipes communis sp. nov., isolated from human faeces, and creation of Alistipes onderdonkii subsp. onderdonkii subsp. nov.</title>
        <authorList>
            <person name="Sakamoto M."/>
            <person name="Ikeyama N."/>
            <person name="Ogata Y."/>
            <person name="Suda W."/>
            <person name="Iino T."/>
            <person name="Hattori M."/>
            <person name="Ohkuma M."/>
        </authorList>
    </citation>
    <scope>NUCLEOTIDE SEQUENCE [LARGE SCALE GENOMIC DNA]</scope>
    <source>
        <strain evidence="2">5CBH24</strain>
    </source>
</reference>
<dbReference type="Gene3D" id="2.60.40.1180">
    <property type="entry name" value="Golgi alpha-mannosidase II"/>
    <property type="match status" value="1"/>
</dbReference>
<dbReference type="PANTHER" id="PTHR47786:SF2">
    <property type="entry name" value="GLYCOSYL HYDROLASE FAMILY 13 CATALYTIC DOMAIN-CONTAINING PROTEIN"/>
    <property type="match status" value="1"/>
</dbReference>